<evidence type="ECO:0000256" key="1">
    <source>
        <dbReference type="SAM" id="Coils"/>
    </source>
</evidence>
<organism evidence="4 5">
    <name type="scientific">Cytospora mali</name>
    <name type="common">Apple Valsa canker fungus</name>
    <name type="synonym">Valsa mali</name>
    <dbReference type="NCBI Taxonomy" id="578113"/>
    <lineage>
        <taxon>Eukaryota</taxon>
        <taxon>Fungi</taxon>
        <taxon>Dikarya</taxon>
        <taxon>Ascomycota</taxon>
        <taxon>Pezizomycotina</taxon>
        <taxon>Sordariomycetes</taxon>
        <taxon>Sordariomycetidae</taxon>
        <taxon>Diaporthales</taxon>
        <taxon>Cytosporaceae</taxon>
        <taxon>Cytospora</taxon>
    </lineage>
</organism>
<evidence type="ECO:0000259" key="3">
    <source>
        <dbReference type="Pfam" id="PF10021"/>
    </source>
</evidence>
<dbReference type="PANTHER" id="PTHR35596">
    <property type="entry name" value="DUF2263 DOMAIN-CONTAINING PROTEIN"/>
    <property type="match status" value="1"/>
</dbReference>
<gene>
    <name evidence="4" type="ORF">VP1G_10675</name>
</gene>
<dbReference type="OrthoDB" id="9985428at2759"/>
<accession>A0A194USD7</accession>
<dbReference type="AlphaFoldDB" id="A0A194USD7"/>
<dbReference type="SUPFAM" id="SSF52949">
    <property type="entry name" value="Macro domain-like"/>
    <property type="match status" value="1"/>
</dbReference>
<dbReference type="NCBIfam" id="TIGR02452">
    <property type="entry name" value="TIGR02452 family protein"/>
    <property type="match status" value="1"/>
</dbReference>
<keyword evidence="1" id="KW-0175">Coiled coil</keyword>
<dbReference type="InterPro" id="IPR043472">
    <property type="entry name" value="Macro_dom-like"/>
</dbReference>
<protein>
    <recommendedName>
        <fullName evidence="3">Microbial-type PARG catalytic domain-containing protein</fullName>
    </recommendedName>
</protein>
<dbReference type="Gene3D" id="3.40.220.10">
    <property type="entry name" value="Leucine Aminopeptidase, subunit E, domain 1"/>
    <property type="match status" value="1"/>
</dbReference>
<sequence>MGRTEPSIGRPPPAFRRDARAKKAKATINKVIPSLLSAHPRARRGIDAAELVIAPKAQPRPSSKGSGEAIASPPRLTIRACDTLTAAHFLLTSPANTTKKVAILNMASPLSPGGGFLNGATSQEEFLCMRTTLLPSLRDEFYRLPEVGCVFTPDILVFRDSEGKDLDKKDRWFVDVVSAAMLRLPETEVDEGTGRGGYVHQKDRELVIAKMKAVMRVAQMRGATKVVLGAWGCGAYGNPVGEIARAWRRVLLGGVEGRGKGMKRGAKSIDTMDTWESIEDVVFAISDAGMAEAFEAAFGDSLNWADEVDGEDDSGGEGNTEEMRVKELQERMAELQLRIGRAPNDRMKSGLEAVLAGLKSQIPEKVHVPDSPGSGSNL</sequence>
<dbReference type="Pfam" id="PF10021">
    <property type="entry name" value="PARG_cat_microb"/>
    <property type="match status" value="1"/>
</dbReference>
<evidence type="ECO:0000313" key="5">
    <source>
        <dbReference type="Proteomes" id="UP000078576"/>
    </source>
</evidence>
<feature type="region of interest" description="Disordered" evidence="2">
    <location>
        <begin position="1"/>
        <end position="22"/>
    </location>
</feature>
<feature type="coiled-coil region" evidence="1">
    <location>
        <begin position="318"/>
        <end position="345"/>
    </location>
</feature>
<proteinExistence type="predicted"/>
<evidence type="ECO:0000256" key="2">
    <source>
        <dbReference type="SAM" id="MobiDB-lite"/>
    </source>
</evidence>
<name>A0A194USD7_CYTMA</name>
<dbReference type="Proteomes" id="UP000078576">
    <property type="component" value="Unassembled WGS sequence"/>
</dbReference>
<feature type="domain" description="Microbial-type PARG catalytic" evidence="3">
    <location>
        <begin position="72"/>
        <end position="160"/>
    </location>
</feature>
<reference evidence="5" key="1">
    <citation type="submission" date="2014-12" db="EMBL/GenBank/DDBJ databases">
        <title>Genome Sequence of Valsa Canker Pathogens Uncovers a Specific Adaption of Colonization on Woody Bark.</title>
        <authorList>
            <person name="Yin Z."/>
            <person name="Liu H."/>
            <person name="Gao X."/>
            <person name="Li Z."/>
            <person name="Song N."/>
            <person name="Ke X."/>
            <person name="Dai Q."/>
            <person name="Wu Y."/>
            <person name="Sun Y."/>
            <person name="Xu J.-R."/>
            <person name="Kang Z.K."/>
            <person name="Wang L."/>
            <person name="Huang L."/>
        </authorList>
    </citation>
    <scope>NUCLEOTIDE SEQUENCE [LARGE SCALE GENOMIC DNA]</scope>
    <source>
        <strain evidence="5">SXYL134</strain>
    </source>
</reference>
<dbReference type="InterPro" id="IPR019261">
    <property type="entry name" value="PARG_cat_microbial"/>
</dbReference>
<dbReference type="EMBL" id="KN714674">
    <property type="protein sequence ID" value="KUI54612.1"/>
    <property type="molecule type" value="Genomic_DNA"/>
</dbReference>
<dbReference type="InterPro" id="IPR012664">
    <property type="entry name" value="CHP02452"/>
</dbReference>
<keyword evidence="5" id="KW-1185">Reference proteome</keyword>
<dbReference type="PANTHER" id="PTHR35596:SF1">
    <property type="entry name" value="MICROBIAL-TYPE PARG CATALYTIC DOMAIN-CONTAINING PROTEIN"/>
    <property type="match status" value="1"/>
</dbReference>
<evidence type="ECO:0000313" key="4">
    <source>
        <dbReference type="EMBL" id="KUI54612.1"/>
    </source>
</evidence>
<dbReference type="STRING" id="694573.A0A194USD7"/>